<evidence type="ECO:0000313" key="3">
    <source>
        <dbReference type="EMBL" id="MEY9454573.1"/>
    </source>
</evidence>
<accession>A0ABV4FSJ7</accession>
<keyword evidence="2" id="KW-0472">Membrane</keyword>
<dbReference type="PANTHER" id="PTHR30438:SF2">
    <property type="entry name" value="MEMBRANE PROTEIN"/>
    <property type="match status" value="1"/>
</dbReference>
<dbReference type="SUPFAM" id="SSF111369">
    <property type="entry name" value="HlyD-like secretion proteins"/>
    <property type="match status" value="2"/>
</dbReference>
<dbReference type="Gene3D" id="1.10.287.470">
    <property type="entry name" value="Helix hairpin bin"/>
    <property type="match status" value="1"/>
</dbReference>
<feature type="transmembrane region" description="Helical" evidence="2">
    <location>
        <begin position="33"/>
        <end position="51"/>
    </location>
</feature>
<comment type="caution">
    <text evidence="3">The sequence shown here is derived from an EMBL/GenBank/DDBJ whole genome shotgun (WGS) entry which is preliminary data.</text>
</comment>
<dbReference type="Proteomes" id="UP001565369">
    <property type="component" value="Unassembled WGS sequence"/>
</dbReference>
<keyword evidence="4" id="KW-1185">Reference proteome</keyword>
<evidence type="ECO:0000313" key="4">
    <source>
        <dbReference type="Proteomes" id="UP001565369"/>
    </source>
</evidence>
<organism evidence="3 4">
    <name type="scientific">Bradyrhizobium ottawaense</name>
    <dbReference type="NCBI Taxonomy" id="931866"/>
    <lineage>
        <taxon>Bacteria</taxon>
        <taxon>Pseudomonadati</taxon>
        <taxon>Pseudomonadota</taxon>
        <taxon>Alphaproteobacteria</taxon>
        <taxon>Hyphomicrobiales</taxon>
        <taxon>Nitrobacteraceae</taxon>
        <taxon>Bradyrhizobium</taxon>
    </lineage>
</organism>
<dbReference type="PRINTS" id="PR01490">
    <property type="entry name" value="RTXTOXIND"/>
</dbReference>
<name>A0ABV4FSJ7_9BRAD</name>
<dbReference type="Gene3D" id="2.40.50.100">
    <property type="match status" value="1"/>
</dbReference>
<keyword evidence="1" id="KW-0175">Coiled coil</keyword>
<sequence>MLSLPFRTISGRVRVSTVGAASRRFDQMNFTPGRVIAAIAVLFAGGGYYYWQHRDTNTLPAGFARGNGRIEAVEIDIATKTPGRIREILVNEGDFVRAGQILARMDTEQLQAQRRQAEAQLQRASINVETAKSLVNQREAERKAAEAVVDQRIAQLDSTSRKLDRSEQLIRTSAVSQQVLDDDRSANATAKAALAASHAQVAASEAAISSSRAMVIDAGASVDAAKAAIESINADLNDSVLKAPRDGRVQYRVSQPGEVLAAGGRVLNMVDLGDVYMTFFLPTAEAGRVAMGAEVRLVLDAIPQYVIPAKATFVADVAQFTPKTVETEEERQKLMFRIKAHIAPELLRQHIEHVKTGLPGMAYVQLDPAAQWPDNLKIKLTR</sequence>
<keyword evidence="2" id="KW-0812">Transmembrane</keyword>
<evidence type="ECO:0000256" key="2">
    <source>
        <dbReference type="SAM" id="Phobius"/>
    </source>
</evidence>
<evidence type="ECO:0000256" key="1">
    <source>
        <dbReference type="SAM" id="Coils"/>
    </source>
</evidence>
<protein>
    <submittedName>
        <fullName evidence="3">HlyD family secretion protein</fullName>
    </submittedName>
</protein>
<feature type="coiled-coil region" evidence="1">
    <location>
        <begin position="107"/>
        <end position="134"/>
    </location>
</feature>
<dbReference type="Gene3D" id="2.40.30.170">
    <property type="match status" value="1"/>
</dbReference>
<gene>
    <name evidence="3" type="ORF">ABIG07_003521</name>
</gene>
<reference evidence="3 4" key="1">
    <citation type="submission" date="2024-07" db="EMBL/GenBank/DDBJ databases">
        <title>Genomic Encyclopedia of Type Strains, Phase V (KMG-V): Genome sequencing to study the core and pangenomes of soil and plant-associated prokaryotes.</title>
        <authorList>
            <person name="Whitman W."/>
        </authorList>
    </citation>
    <scope>NUCLEOTIDE SEQUENCE [LARGE SCALE GENOMIC DNA]</scope>
    <source>
        <strain evidence="3 4">USDA 152</strain>
    </source>
</reference>
<dbReference type="PANTHER" id="PTHR30438">
    <property type="entry name" value="36 KDA ANTIGEN-RELATED"/>
    <property type="match status" value="1"/>
</dbReference>
<dbReference type="EMBL" id="JBGBZJ010000003">
    <property type="protein sequence ID" value="MEY9454573.1"/>
    <property type="molecule type" value="Genomic_DNA"/>
</dbReference>
<keyword evidence="2" id="KW-1133">Transmembrane helix</keyword>
<proteinExistence type="predicted"/>